<dbReference type="Pfam" id="PF06439">
    <property type="entry name" value="3keto-disac_hyd"/>
    <property type="match status" value="2"/>
</dbReference>
<protein>
    <recommendedName>
        <fullName evidence="3">3-keto-alpha-glucoside-1,2-lyase/3-keto-2-hydroxy-glucal hydratase domain-containing protein</fullName>
    </recommendedName>
</protein>
<dbReference type="GO" id="GO:0016787">
    <property type="term" value="F:hydrolase activity"/>
    <property type="evidence" value="ECO:0007669"/>
    <property type="project" value="InterPro"/>
</dbReference>
<feature type="region of interest" description="Disordered" evidence="1">
    <location>
        <begin position="146"/>
        <end position="175"/>
    </location>
</feature>
<evidence type="ECO:0000313" key="4">
    <source>
        <dbReference type="EMBL" id="MBB5038740.1"/>
    </source>
</evidence>
<feature type="domain" description="3-keto-alpha-glucoside-1,2-lyase/3-keto-2-hydroxy-glucal hydratase" evidence="3">
    <location>
        <begin position="28"/>
        <end position="267"/>
    </location>
</feature>
<name>A0A7W7YM65_9BACT</name>
<evidence type="ECO:0000313" key="5">
    <source>
        <dbReference type="Proteomes" id="UP000534294"/>
    </source>
</evidence>
<organism evidence="4 5">
    <name type="scientific">Prosthecobacter dejongeii</name>
    <dbReference type="NCBI Taxonomy" id="48465"/>
    <lineage>
        <taxon>Bacteria</taxon>
        <taxon>Pseudomonadati</taxon>
        <taxon>Verrucomicrobiota</taxon>
        <taxon>Verrucomicrobiia</taxon>
        <taxon>Verrucomicrobiales</taxon>
        <taxon>Verrucomicrobiaceae</taxon>
        <taxon>Prosthecobacter</taxon>
    </lineage>
</organism>
<accession>A0A7W7YM65</accession>
<dbReference type="Proteomes" id="UP000534294">
    <property type="component" value="Unassembled WGS sequence"/>
</dbReference>
<dbReference type="AlphaFoldDB" id="A0A7W7YM65"/>
<dbReference type="InterPro" id="IPR010496">
    <property type="entry name" value="AL/BT2_dom"/>
</dbReference>
<evidence type="ECO:0000256" key="1">
    <source>
        <dbReference type="SAM" id="MobiDB-lite"/>
    </source>
</evidence>
<sequence>MKAPLFTSLLALAAITGLRAENNVPPEGFKPLFNGKDLSGWYGWGTRDPSELWAMTPEQQAEYKKKSVEGGTVDAKGKAADDHVNAHWKVENGELVNDGKGLYLTTDKDYGDFELWVEYKALPKGDSGVYLRGIPQVQIWDADEEDPKGLGRAKGSGGLWNNSAGAPGKDPSKRMDKPLGEWNSFKITMIGERVTILFNGEKVVDNAVLENFFANKKAGYLAYVKPKAGEVAPPKPAGFMKDPAFAKGPIQLQTHGSEIRWRNVFIREISPEEANKTLAAGEEGFKEMVNGKDLSNWQGSVENYEMKDGAIYCKAGKGGDLLTLEEYGDCVIRTEFILPPAGNNGIALRTPKEGNAAWNGLELQVIDSDGYNAKSKTPLKDYQYHGSVYGLIGAKHGYLRPVGQWNFQEVTVKGQQITVTLNGTKILDADLSQVDRSQLDPKKTPKGLDKTSGFIGFAGHSDPVGFRSFRVKKL</sequence>
<dbReference type="EMBL" id="JACHIF010000006">
    <property type="protein sequence ID" value="MBB5038740.1"/>
    <property type="molecule type" value="Genomic_DNA"/>
</dbReference>
<dbReference type="Gene3D" id="2.60.120.560">
    <property type="entry name" value="Exo-inulinase, domain 1"/>
    <property type="match status" value="2"/>
</dbReference>
<dbReference type="RefSeq" id="WP_184209823.1">
    <property type="nucleotide sequence ID" value="NZ_JACHIF010000006.1"/>
</dbReference>
<feature type="chain" id="PRO_5030651924" description="3-keto-alpha-glucoside-1,2-lyase/3-keto-2-hydroxy-glucal hydratase domain-containing protein" evidence="2">
    <location>
        <begin position="21"/>
        <end position="474"/>
    </location>
</feature>
<feature type="domain" description="3-keto-alpha-glucoside-1,2-lyase/3-keto-2-hydroxy-glucal hydratase" evidence="3">
    <location>
        <begin position="284"/>
        <end position="472"/>
    </location>
</feature>
<feature type="signal peptide" evidence="2">
    <location>
        <begin position="1"/>
        <end position="20"/>
    </location>
</feature>
<keyword evidence="2" id="KW-0732">Signal</keyword>
<evidence type="ECO:0000259" key="3">
    <source>
        <dbReference type="Pfam" id="PF06439"/>
    </source>
</evidence>
<gene>
    <name evidence="4" type="ORF">HNQ64_003005</name>
</gene>
<keyword evidence="5" id="KW-1185">Reference proteome</keyword>
<evidence type="ECO:0000256" key="2">
    <source>
        <dbReference type="SAM" id="SignalP"/>
    </source>
</evidence>
<proteinExistence type="predicted"/>
<comment type="caution">
    <text evidence="4">The sequence shown here is derived from an EMBL/GenBank/DDBJ whole genome shotgun (WGS) entry which is preliminary data.</text>
</comment>
<reference evidence="4 5" key="1">
    <citation type="submission" date="2020-08" db="EMBL/GenBank/DDBJ databases">
        <title>Genomic Encyclopedia of Type Strains, Phase IV (KMG-IV): sequencing the most valuable type-strain genomes for metagenomic binning, comparative biology and taxonomic classification.</title>
        <authorList>
            <person name="Goeker M."/>
        </authorList>
    </citation>
    <scope>NUCLEOTIDE SEQUENCE [LARGE SCALE GENOMIC DNA]</scope>
    <source>
        <strain evidence="4 5">DSM 12251</strain>
    </source>
</reference>